<name>K9WEJ3_9CYAN</name>
<dbReference type="InterPro" id="IPR037143">
    <property type="entry name" value="4-PPantetheinyl_Trfase_dom_sf"/>
</dbReference>
<dbReference type="Gene3D" id="3.90.470.20">
    <property type="entry name" value="4'-phosphopantetheinyl transferase domain"/>
    <property type="match status" value="2"/>
</dbReference>
<dbReference type="GO" id="GO:0000287">
    <property type="term" value="F:magnesium ion binding"/>
    <property type="evidence" value="ECO:0007669"/>
    <property type="project" value="InterPro"/>
</dbReference>
<keyword evidence="5" id="KW-0460">Magnesium</keyword>
<dbReference type="PANTHER" id="PTHR12215">
    <property type="entry name" value="PHOSPHOPANTETHEINE TRANSFERASE"/>
    <property type="match status" value="1"/>
</dbReference>
<dbReference type="GO" id="GO:0005829">
    <property type="term" value="C:cytosol"/>
    <property type="evidence" value="ECO:0007669"/>
    <property type="project" value="TreeGrafter"/>
</dbReference>
<dbReference type="HOGENOM" id="CLU_057011_2_3_3"/>
<sequence>MIADEPLWHSPPINLVLSKDVVHIWRTDLNLPESKIQLLAKTLSPDEHNRANRFYFERDRKHFIAGRGILRAILGRYLSLEPAQLEFSYGSRGKPALANLNMGETLSFNLSHSHELAIYAIAHTPLVGIDLEHIRPMDKVEQLVKRFFSGREYAVICSLPDNQKQDAFFRAWTCKEAYLKAIGDGLPGLDGVEVSLTPGEPAALLSIQGDEEAASHWSVYQLTPSPGYMAALAIEGQGWNLEYLNFE</sequence>
<evidence type="ECO:0000259" key="6">
    <source>
        <dbReference type="Pfam" id="PF01648"/>
    </source>
</evidence>
<dbReference type="PATRIC" id="fig|1173027.3.peg.2598"/>
<dbReference type="EMBL" id="CP003630">
    <property type="protein sequence ID" value="AFZ18179.1"/>
    <property type="molecule type" value="Genomic_DNA"/>
</dbReference>
<reference evidence="8 9" key="1">
    <citation type="submission" date="2012-06" db="EMBL/GenBank/DDBJ databases">
        <title>Finished chromosome of genome of Microcoleus sp. PCC 7113.</title>
        <authorList>
            <consortium name="US DOE Joint Genome Institute"/>
            <person name="Gugger M."/>
            <person name="Coursin T."/>
            <person name="Rippka R."/>
            <person name="Tandeau De Marsac N."/>
            <person name="Huntemann M."/>
            <person name="Wei C.-L."/>
            <person name="Han J."/>
            <person name="Detter J.C."/>
            <person name="Han C."/>
            <person name="Tapia R."/>
            <person name="Chen A."/>
            <person name="Kyrpides N."/>
            <person name="Mavromatis K."/>
            <person name="Markowitz V."/>
            <person name="Szeto E."/>
            <person name="Ivanova N."/>
            <person name="Pagani I."/>
            <person name="Pati A."/>
            <person name="Goodwin L."/>
            <person name="Nordberg H.P."/>
            <person name="Cantor M.N."/>
            <person name="Hua S.X."/>
            <person name="Woyke T."/>
            <person name="Kerfeld C.A."/>
        </authorList>
    </citation>
    <scope>NUCLEOTIDE SEQUENCE [LARGE SCALE GENOMIC DNA]</scope>
    <source>
        <strain evidence="8 9">PCC 7113</strain>
    </source>
</reference>
<dbReference type="Proteomes" id="UP000010471">
    <property type="component" value="Chromosome"/>
</dbReference>
<dbReference type="Pfam" id="PF01648">
    <property type="entry name" value="ACPS"/>
    <property type="match status" value="1"/>
</dbReference>
<evidence type="ECO:0000259" key="7">
    <source>
        <dbReference type="Pfam" id="PF22624"/>
    </source>
</evidence>
<organism evidence="8 9">
    <name type="scientific">Allocoleopsis franciscana PCC 7113</name>
    <dbReference type="NCBI Taxonomy" id="1173027"/>
    <lineage>
        <taxon>Bacteria</taxon>
        <taxon>Bacillati</taxon>
        <taxon>Cyanobacteriota</taxon>
        <taxon>Cyanophyceae</taxon>
        <taxon>Coleofasciculales</taxon>
        <taxon>Coleofasciculaceae</taxon>
        <taxon>Allocoleopsis</taxon>
        <taxon>Allocoleopsis franciscana</taxon>
    </lineage>
</organism>
<keyword evidence="4" id="KW-0479">Metal-binding</keyword>
<evidence type="ECO:0000256" key="1">
    <source>
        <dbReference type="ARBA" id="ARBA00001946"/>
    </source>
</evidence>
<dbReference type="eggNOG" id="COG2091">
    <property type="taxonomic scope" value="Bacteria"/>
</dbReference>
<dbReference type="PANTHER" id="PTHR12215:SF10">
    <property type="entry name" value="L-AMINOADIPATE-SEMIALDEHYDE DEHYDROGENASE-PHOSPHOPANTETHEINYL TRANSFERASE"/>
    <property type="match status" value="1"/>
</dbReference>
<dbReference type="GO" id="GO:0019878">
    <property type="term" value="P:lysine biosynthetic process via aminoadipic acid"/>
    <property type="evidence" value="ECO:0007669"/>
    <property type="project" value="TreeGrafter"/>
</dbReference>
<protein>
    <submittedName>
        <fullName evidence="8">Phosphopantetheine--protein transferase</fullName>
    </submittedName>
</protein>
<comment type="cofactor">
    <cofactor evidence="1">
        <name>Mg(2+)</name>
        <dbReference type="ChEBI" id="CHEBI:18420"/>
    </cofactor>
</comment>
<dbReference type="GO" id="GO:0006633">
    <property type="term" value="P:fatty acid biosynthetic process"/>
    <property type="evidence" value="ECO:0007669"/>
    <property type="project" value="InterPro"/>
</dbReference>
<evidence type="ECO:0000256" key="2">
    <source>
        <dbReference type="ARBA" id="ARBA00010990"/>
    </source>
</evidence>
<feature type="domain" description="4'-phosphopantetheinyl transferase N-terminal" evidence="7">
    <location>
        <begin position="34"/>
        <end position="120"/>
    </location>
</feature>
<accession>K9WEJ3</accession>
<evidence type="ECO:0000313" key="9">
    <source>
        <dbReference type="Proteomes" id="UP000010471"/>
    </source>
</evidence>
<dbReference type="GO" id="GO:0008897">
    <property type="term" value="F:holo-[acyl-carrier-protein] synthase activity"/>
    <property type="evidence" value="ECO:0007669"/>
    <property type="project" value="InterPro"/>
</dbReference>
<dbReference type="RefSeq" id="WP_015182329.1">
    <property type="nucleotide sequence ID" value="NC_019738.1"/>
</dbReference>
<comment type="similarity">
    <text evidence="2">Belongs to the P-Pant transferase superfamily. Gsp/Sfp/HetI/AcpT family.</text>
</comment>
<gene>
    <name evidence="8" type="ORF">Mic7113_2374</name>
</gene>
<keyword evidence="3 8" id="KW-0808">Transferase</keyword>
<evidence type="ECO:0000256" key="4">
    <source>
        <dbReference type="ARBA" id="ARBA00022723"/>
    </source>
</evidence>
<dbReference type="InterPro" id="IPR050559">
    <property type="entry name" value="P-Pant_transferase_sf"/>
</dbReference>
<dbReference type="Pfam" id="PF22624">
    <property type="entry name" value="AASDHPPT_N"/>
    <property type="match status" value="1"/>
</dbReference>
<evidence type="ECO:0000313" key="8">
    <source>
        <dbReference type="EMBL" id="AFZ18179.1"/>
    </source>
</evidence>
<dbReference type="InterPro" id="IPR004568">
    <property type="entry name" value="Ppantetheine-prot_Trfase_dom"/>
</dbReference>
<dbReference type="NCBIfam" id="TIGR00556">
    <property type="entry name" value="pantethn_trn"/>
    <property type="match status" value="1"/>
</dbReference>
<dbReference type="InterPro" id="IPR008278">
    <property type="entry name" value="4-PPantetheinyl_Trfase_dom"/>
</dbReference>
<dbReference type="AlphaFoldDB" id="K9WEJ3"/>
<dbReference type="KEGG" id="mic:Mic7113_2374"/>
<proteinExistence type="inferred from homology"/>
<dbReference type="STRING" id="1173027.Mic7113_2374"/>
<dbReference type="SUPFAM" id="SSF56214">
    <property type="entry name" value="4'-phosphopantetheinyl transferase"/>
    <property type="match status" value="2"/>
</dbReference>
<evidence type="ECO:0000256" key="3">
    <source>
        <dbReference type="ARBA" id="ARBA00022679"/>
    </source>
</evidence>
<dbReference type="InterPro" id="IPR055066">
    <property type="entry name" value="AASDHPPT_N"/>
</dbReference>
<feature type="domain" description="4'-phosphopantetheinyl transferase" evidence="6">
    <location>
        <begin position="127"/>
        <end position="231"/>
    </location>
</feature>
<keyword evidence="9" id="KW-1185">Reference proteome</keyword>
<evidence type="ECO:0000256" key="5">
    <source>
        <dbReference type="ARBA" id="ARBA00022842"/>
    </source>
</evidence>
<dbReference type="OrthoDB" id="9808281at2"/>